<dbReference type="InParanoid" id="A0A409W2W1"/>
<comment type="caution">
    <text evidence="2">The sequence shown here is derived from an EMBL/GenBank/DDBJ whole genome shotgun (WGS) entry which is preliminary data.</text>
</comment>
<proteinExistence type="predicted"/>
<dbReference type="Proteomes" id="UP000284842">
    <property type="component" value="Unassembled WGS sequence"/>
</dbReference>
<name>A0A409W2W1_9AGAR</name>
<evidence type="ECO:0000313" key="2">
    <source>
        <dbReference type="EMBL" id="PPQ72798.1"/>
    </source>
</evidence>
<accession>A0A409W2W1</accession>
<reference evidence="2 3" key="1">
    <citation type="journal article" date="2018" name="Evol. Lett.">
        <title>Horizontal gene cluster transfer increased hallucinogenic mushroom diversity.</title>
        <authorList>
            <person name="Reynolds H.T."/>
            <person name="Vijayakumar V."/>
            <person name="Gluck-Thaler E."/>
            <person name="Korotkin H.B."/>
            <person name="Matheny P.B."/>
            <person name="Slot J.C."/>
        </authorList>
    </citation>
    <scope>NUCLEOTIDE SEQUENCE [LARGE SCALE GENOMIC DNA]</scope>
    <source>
        <strain evidence="2 3">2629</strain>
    </source>
</reference>
<keyword evidence="3" id="KW-1185">Reference proteome</keyword>
<sequence>MDDGSTEICFEPRSPTGHPSLDNSDEGIRVNDQTDTSDGITADVVILYTTFRTSFKYEDKTYYFRGTFMKDLGMSQIEAQLLPSYFTSVDQFEGNHVFSADVGPGNFIQFKLNNGVILTGHLLKGLTFTGTRKVNGKGKFTVV</sequence>
<protein>
    <submittedName>
        <fullName evidence="2">Uncharacterized protein</fullName>
    </submittedName>
</protein>
<gene>
    <name evidence="2" type="ORF">CVT24_012906</name>
</gene>
<evidence type="ECO:0000313" key="3">
    <source>
        <dbReference type="Proteomes" id="UP000284842"/>
    </source>
</evidence>
<dbReference type="AlphaFoldDB" id="A0A409W2W1"/>
<organism evidence="2 3">
    <name type="scientific">Panaeolus cyanescens</name>
    <dbReference type="NCBI Taxonomy" id="181874"/>
    <lineage>
        <taxon>Eukaryota</taxon>
        <taxon>Fungi</taxon>
        <taxon>Dikarya</taxon>
        <taxon>Basidiomycota</taxon>
        <taxon>Agaricomycotina</taxon>
        <taxon>Agaricomycetes</taxon>
        <taxon>Agaricomycetidae</taxon>
        <taxon>Agaricales</taxon>
        <taxon>Agaricineae</taxon>
        <taxon>Galeropsidaceae</taxon>
        <taxon>Panaeolus</taxon>
    </lineage>
</organism>
<dbReference type="EMBL" id="NHTK01005851">
    <property type="protein sequence ID" value="PPQ72798.1"/>
    <property type="molecule type" value="Genomic_DNA"/>
</dbReference>
<feature type="region of interest" description="Disordered" evidence="1">
    <location>
        <begin position="1"/>
        <end position="33"/>
    </location>
</feature>
<evidence type="ECO:0000256" key="1">
    <source>
        <dbReference type="SAM" id="MobiDB-lite"/>
    </source>
</evidence>